<accession>A0AAV2R3K6</accession>
<keyword evidence="3" id="KW-1185">Reference proteome</keyword>
<organism evidence="2 3">
    <name type="scientific">Meganyctiphanes norvegica</name>
    <name type="common">Northern krill</name>
    <name type="synonym">Thysanopoda norvegica</name>
    <dbReference type="NCBI Taxonomy" id="48144"/>
    <lineage>
        <taxon>Eukaryota</taxon>
        <taxon>Metazoa</taxon>
        <taxon>Ecdysozoa</taxon>
        <taxon>Arthropoda</taxon>
        <taxon>Crustacea</taxon>
        <taxon>Multicrustacea</taxon>
        <taxon>Malacostraca</taxon>
        <taxon>Eumalacostraca</taxon>
        <taxon>Eucarida</taxon>
        <taxon>Euphausiacea</taxon>
        <taxon>Euphausiidae</taxon>
        <taxon>Meganyctiphanes</taxon>
    </lineage>
</organism>
<evidence type="ECO:0000313" key="3">
    <source>
        <dbReference type="Proteomes" id="UP001497623"/>
    </source>
</evidence>
<reference evidence="2 3" key="1">
    <citation type="submission" date="2024-05" db="EMBL/GenBank/DDBJ databases">
        <authorList>
            <person name="Wallberg A."/>
        </authorList>
    </citation>
    <scope>NUCLEOTIDE SEQUENCE [LARGE SCALE GENOMIC DNA]</scope>
</reference>
<feature type="signal peptide" evidence="1">
    <location>
        <begin position="1"/>
        <end position="16"/>
    </location>
</feature>
<protein>
    <submittedName>
        <fullName evidence="2">Uncharacterized protein</fullName>
    </submittedName>
</protein>
<name>A0AAV2R3K6_MEGNR</name>
<comment type="caution">
    <text evidence="2">The sequence shown here is derived from an EMBL/GenBank/DDBJ whole genome shotgun (WGS) entry which is preliminary data.</text>
</comment>
<evidence type="ECO:0000256" key="1">
    <source>
        <dbReference type="SAM" id="SignalP"/>
    </source>
</evidence>
<gene>
    <name evidence="2" type="ORF">MNOR_LOCUS20406</name>
</gene>
<dbReference type="AlphaFoldDB" id="A0AAV2R3K6"/>
<dbReference type="Proteomes" id="UP001497623">
    <property type="component" value="Unassembled WGS sequence"/>
</dbReference>
<dbReference type="EMBL" id="CAXKWB010015759">
    <property type="protein sequence ID" value="CAL4114361.1"/>
    <property type="molecule type" value="Genomic_DNA"/>
</dbReference>
<proteinExistence type="predicted"/>
<keyword evidence="1" id="KW-0732">Signal</keyword>
<sequence length="150" mass="16303">MKAFVVFSLVVVYALAQHPAELDFDATNTIQQAHSALLERFPTPAPPVRAVPVRPLPTPRPRQQQQAGILAGHLAGHLASQHAPHRFEGPPQPIKKWNGPFAHELPAGVPGSVGHTQFTPEVAAARKFIAQAHINHVKQRLAMEGKQLQA</sequence>
<evidence type="ECO:0000313" key="2">
    <source>
        <dbReference type="EMBL" id="CAL4114361.1"/>
    </source>
</evidence>
<feature type="chain" id="PRO_5043920801" evidence="1">
    <location>
        <begin position="17"/>
        <end position="150"/>
    </location>
</feature>